<reference evidence="1 2" key="1">
    <citation type="submission" date="2024-06" db="EMBL/GenBank/DDBJ databases">
        <title>Genomic Encyclopedia of Type Strains, Phase V (KMG-V): Genome sequencing to study the core and pangenomes of soil and plant-associated prokaryotes.</title>
        <authorList>
            <person name="Whitman W."/>
        </authorList>
    </citation>
    <scope>NUCLEOTIDE SEQUENCE [LARGE SCALE GENOMIC DNA]</scope>
    <source>
        <strain evidence="1 2">USDA 160</strain>
    </source>
</reference>
<proteinExistence type="predicted"/>
<dbReference type="EMBL" id="JBEPTQ010000002">
    <property type="protein sequence ID" value="MET4724500.1"/>
    <property type="molecule type" value="Genomic_DNA"/>
</dbReference>
<dbReference type="Proteomes" id="UP001549291">
    <property type="component" value="Unassembled WGS sequence"/>
</dbReference>
<evidence type="ECO:0000313" key="2">
    <source>
        <dbReference type="Proteomes" id="UP001549291"/>
    </source>
</evidence>
<organism evidence="1 2">
    <name type="scientific">Bradyrhizobium japonicum</name>
    <dbReference type="NCBI Taxonomy" id="375"/>
    <lineage>
        <taxon>Bacteria</taxon>
        <taxon>Pseudomonadati</taxon>
        <taxon>Pseudomonadota</taxon>
        <taxon>Alphaproteobacteria</taxon>
        <taxon>Hyphomicrobiales</taxon>
        <taxon>Nitrobacteraceae</taxon>
        <taxon>Bradyrhizobium</taxon>
    </lineage>
</organism>
<evidence type="ECO:0000313" key="1">
    <source>
        <dbReference type="EMBL" id="MET4724500.1"/>
    </source>
</evidence>
<comment type="caution">
    <text evidence="1">The sequence shown here is derived from an EMBL/GenBank/DDBJ whole genome shotgun (WGS) entry which is preliminary data.</text>
</comment>
<protein>
    <submittedName>
        <fullName evidence="1">Uncharacterized protein</fullName>
    </submittedName>
</protein>
<name>A0ABV2S6R7_BRAJP</name>
<gene>
    <name evidence="1" type="ORF">ABIF63_008606</name>
</gene>
<accession>A0ABV2S6R7</accession>
<keyword evidence="2" id="KW-1185">Reference proteome</keyword>
<sequence>MHSKFALPDLEERLRELGEGAVVQISRRDCKRLFGLNDAALGRLRNFASSHQCVASFADTAVLFRKRVASLAWGGRPVCLAAMQRTDRRDEAVL</sequence>